<dbReference type="STRING" id="71717.A0A4Y7T817"/>
<accession>A0A4Y7T817</accession>
<feature type="domain" description="AMP-dependent synthetase/ligase" evidence="3">
    <location>
        <begin position="53"/>
        <end position="434"/>
    </location>
</feature>
<dbReference type="EMBL" id="QPFP01000024">
    <property type="protein sequence ID" value="TEB30250.1"/>
    <property type="molecule type" value="Genomic_DNA"/>
</dbReference>
<evidence type="ECO:0000259" key="4">
    <source>
        <dbReference type="Pfam" id="PF13193"/>
    </source>
</evidence>
<dbReference type="InterPro" id="IPR020845">
    <property type="entry name" value="AMP-binding_CS"/>
</dbReference>
<dbReference type="Proteomes" id="UP000298030">
    <property type="component" value="Unassembled WGS sequence"/>
</dbReference>
<comment type="similarity">
    <text evidence="1">Belongs to the ATP-dependent AMP-binding enzyme family.</text>
</comment>
<evidence type="ECO:0000313" key="6">
    <source>
        <dbReference type="Proteomes" id="UP000298030"/>
    </source>
</evidence>
<dbReference type="InterPro" id="IPR045851">
    <property type="entry name" value="AMP-bd_C_sf"/>
</dbReference>
<reference evidence="5 6" key="1">
    <citation type="journal article" date="2019" name="Nat. Ecol. Evol.">
        <title>Megaphylogeny resolves global patterns of mushroom evolution.</title>
        <authorList>
            <person name="Varga T."/>
            <person name="Krizsan K."/>
            <person name="Foldi C."/>
            <person name="Dima B."/>
            <person name="Sanchez-Garcia M."/>
            <person name="Sanchez-Ramirez S."/>
            <person name="Szollosi G.J."/>
            <person name="Szarkandi J.G."/>
            <person name="Papp V."/>
            <person name="Albert L."/>
            <person name="Andreopoulos W."/>
            <person name="Angelini C."/>
            <person name="Antonin V."/>
            <person name="Barry K.W."/>
            <person name="Bougher N.L."/>
            <person name="Buchanan P."/>
            <person name="Buyck B."/>
            <person name="Bense V."/>
            <person name="Catcheside P."/>
            <person name="Chovatia M."/>
            <person name="Cooper J."/>
            <person name="Damon W."/>
            <person name="Desjardin D."/>
            <person name="Finy P."/>
            <person name="Geml J."/>
            <person name="Haridas S."/>
            <person name="Hughes K."/>
            <person name="Justo A."/>
            <person name="Karasinski D."/>
            <person name="Kautmanova I."/>
            <person name="Kiss B."/>
            <person name="Kocsube S."/>
            <person name="Kotiranta H."/>
            <person name="LaButti K.M."/>
            <person name="Lechner B.E."/>
            <person name="Liimatainen K."/>
            <person name="Lipzen A."/>
            <person name="Lukacs Z."/>
            <person name="Mihaltcheva S."/>
            <person name="Morgado L.N."/>
            <person name="Niskanen T."/>
            <person name="Noordeloos M.E."/>
            <person name="Ohm R.A."/>
            <person name="Ortiz-Santana B."/>
            <person name="Ovrebo C."/>
            <person name="Racz N."/>
            <person name="Riley R."/>
            <person name="Savchenko A."/>
            <person name="Shiryaev A."/>
            <person name="Soop K."/>
            <person name="Spirin V."/>
            <person name="Szebenyi C."/>
            <person name="Tomsovsky M."/>
            <person name="Tulloss R.E."/>
            <person name="Uehling J."/>
            <person name="Grigoriev I.V."/>
            <person name="Vagvolgyi C."/>
            <person name="Papp T."/>
            <person name="Martin F.M."/>
            <person name="Miettinen O."/>
            <person name="Hibbett D.S."/>
            <person name="Nagy L.G."/>
        </authorList>
    </citation>
    <scope>NUCLEOTIDE SEQUENCE [LARGE SCALE GENOMIC DNA]</scope>
    <source>
        <strain evidence="5 6">FP101781</strain>
    </source>
</reference>
<dbReference type="GO" id="GO:0031956">
    <property type="term" value="F:medium-chain fatty acid-CoA ligase activity"/>
    <property type="evidence" value="ECO:0007669"/>
    <property type="project" value="TreeGrafter"/>
</dbReference>
<dbReference type="Gene3D" id="3.40.50.12780">
    <property type="entry name" value="N-terminal domain of ligase-like"/>
    <property type="match status" value="1"/>
</dbReference>
<comment type="caution">
    <text evidence="5">The sequence shown here is derived from an EMBL/GenBank/DDBJ whole genome shotgun (WGS) entry which is preliminary data.</text>
</comment>
<keyword evidence="2 5" id="KW-0436">Ligase</keyword>
<evidence type="ECO:0000313" key="5">
    <source>
        <dbReference type="EMBL" id="TEB30250.1"/>
    </source>
</evidence>
<protein>
    <submittedName>
        <fullName evidence="5">Long-chain-fatty-acid-CoA ligase</fullName>
    </submittedName>
</protein>
<dbReference type="PANTHER" id="PTHR43201">
    <property type="entry name" value="ACYL-COA SYNTHETASE"/>
    <property type="match status" value="1"/>
</dbReference>
<dbReference type="SUPFAM" id="SSF56801">
    <property type="entry name" value="Acetyl-CoA synthetase-like"/>
    <property type="match status" value="1"/>
</dbReference>
<dbReference type="PANTHER" id="PTHR43201:SF5">
    <property type="entry name" value="MEDIUM-CHAIN ACYL-COA LIGASE ACSF2, MITOCHONDRIAL"/>
    <property type="match status" value="1"/>
</dbReference>
<dbReference type="Gene3D" id="3.30.300.30">
    <property type="match status" value="1"/>
</dbReference>
<dbReference type="OrthoDB" id="10253115at2759"/>
<dbReference type="InterPro" id="IPR000873">
    <property type="entry name" value="AMP-dep_synth/lig_dom"/>
</dbReference>
<evidence type="ECO:0000256" key="2">
    <source>
        <dbReference type="ARBA" id="ARBA00022598"/>
    </source>
</evidence>
<gene>
    <name evidence="5" type="ORF">FA13DRAFT_1764689</name>
</gene>
<dbReference type="InterPro" id="IPR042099">
    <property type="entry name" value="ANL_N_sf"/>
</dbReference>
<dbReference type="AlphaFoldDB" id="A0A4Y7T817"/>
<dbReference type="PROSITE" id="PS00455">
    <property type="entry name" value="AMP_BINDING"/>
    <property type="match status" value="1"/>
</dbReference>
<evidence type="ECO:0000259" key="3">
    <source>
        <dbReference type="Pfam" id="PF00501"/>
    </source>
</evidence>
<name>A0A4Y7T817_COPMI</name>
<feature type="domain" description="AMP-binding enzyme C-terminal" evidence="4">
    <location>
        <begin position="468"/>
        <end position="545"/>
    </location>
</feature>
<sequence length="572" mass="62391">MSWSPKRSVADANALLVAPGAPHETETRLIDGRLLRVYKNQWPSLRVFWLWALSQHKEAVYLVYENQSYTFGQVHNRAVKAASVLRHVYGVQKGDRVAVCARNYPEYIVAFWACHLIGAVSVLANAWSPLQVLRHCLIRTQCKVIIVDAERADRLEPIVSDFTKEAGTTGVLAIEAHEGKGQWNGVRSWNDALDDYRGPLIPIADDPGVVPEDNASILFTSGTTGLPKGVLSTQRQWLTNVMNVSVASRRAVLRRGEDPPALALPSGPQKGILISVPFFHVTGSTSLAMLATMGGMKIVMMRKWIPEQAARLIEAHNVTVAGGVPSMVSDLVDKSNGKWHLEALLFGGAPAPDMLPRRAQKAFPAAALSQGYGLTETNSVAVGFAAEDYAARPKSCGLASPVNDLAIVKDGVVVPPGVVGEVWIKGPNVMQCYWNDTAATDKEGFLYIRDRIKDIIIRGGENIDSVSVENALYADDRVLEVAAVGVPDARLGELVAAVVSIKPPYHGKVNEAQLLKHAQDALPKFAVPVIVIIQNEPFERTPSGKILKAELRELAKKHWELRKAQQNPAPRL</sequence>
<dbReference type="GO" id="GO:0006631">
    <property type="term" value="P:fatty acid metabolic process"/>
    <property type="evidence" value="ECO:0007669"/>
    <property type="project" value="TreeGrafter"/>
</dbReference>
<dbReference type="InterPro" id="IPR025110">
    <property type="entry name" value="AMP-bd_C"/>
</dbReference>
<organism evidence="5 6">
    <name type="scientific">Coprinellus micaceus</name>
    <name type="common">Glistening ink-cap mushroom</name>
    <name type="synonym">Coprinus micaceus</name>
    <dbReference type="NCBI Taxonomy" id="71717"/>
    <lineage>
        <taxon>Eukaryota</taxon>
        <taxon>Fungi</taxon>
        <taxon>Dikarya</taxon>
        <taxon>Basidiomycota</taxon>
        <taxon>Agaricomycotina</taxon>
        <taxon>Agaricomycetes</taxon>
        <taxon>Agaricomycetidae</taxon>
        <taxon>Agaricales</taxon>
        <taxon>Agaricineae</taxon>
        <taxon>Psathyrellaceae</taxon>
        <taxon>Coprinellus</taxon>
    </lineage>
</organism>
<proteinExistence type="inferred from homology"/>
<dbReference type="Pfam" id="PF00501">
    <property type="entry name" value="AMP-binding"/>
    <property type="match status" value="1"/>
</dbReference>
<evidence type="ECO:0000256" key="1">
    <source>
        <dbReference type="ARBA" id="ARBA00006432"/>
    </source>
</evidence>
<keyword evidence="6" id="KW-1185">Reference proteome</keyword>
<dbReference type="Pfam" id="PF13193">
    <property type="entry name" value="AMP-binding_C"/>
    <property type="match status" value="1"/>
</dbReference>